<gene>
    <name evidence="1" type="ORF">CPELLU_LOCUS12634</name>
</gene>
<name>A0A9N9I2A6_9GLOM</name>
<organism evidence="1 2">
    <name type="scientific">Cetraspora pellucida</name>
    <dbReference type="NCBI Taxonomy" id="1433469"/>
    <lineage>
        <taxon>Eukaryota</taxon>
        <taxon>Fungi</taxon>
        <taxon>Fungi incertae sedis</taxon>
        <taxon>Mucoromycota</taxon>
        <taxon>Glomeromycotina</taxon>
        <taxon>Glomeromycetes</taxon>
        <taxon>Diversisporales</taxon>
        <taxon>Gigasporaceae</taxon>
        <taxon>Cetraspora</taxon>
    </lineage>
</organism>
<evidence type="ECO:0000313" key="2">
    <source>
        <dbReference type="Proteomes" id="UP000789759"/>
    </source>
</evidence>
<keyword evidence="2" id="KW-1185">Reference proteome</keyword>
<dbReference type="OrthoDB" id="2426394at2759"/>
<feature type="non-terminal residue" evidence="1">
    <location>
        <position position="135"/>
    </location>
</feature>
<sequence length="135" mass="15275">VIPEAEPSKRKHKLASDQAPLSEFLESTKLTPQCESNINLALVRAFIICNIPFHIISNPYFIDALRELWPKYQLPSRQLLAGQLLNAEIIKVNQNIINVLEKASNLTLDLDGWTDPSGKLLWNFVIHTPAGQEYL</sequence>
<dbReference type="EMBL" id="CAJVQA010012424">
    <property type="protein sequence ID" value="CAG8716506.1"/>
    <property type="molecule type" value="Genomic_DNA"/>
</dbReference>
<evidence type="ECO:0000313" key="1">
    <source>
        <dbReference type="EMBL" id="CAG8716506.1"/>
    </source>
</evidence>
<comment type="caution">
    <text evidence="1">The sequence shown here is derived from an EMBL/GenBank/DDBJ whole genome shotgun (WGS) entry which is preliminary data.</text>
</comment>
<reference evidence="1" key="1">
    <citation type="submission" date="2021-06" db="EMBL/GenBank/DDBJ databases">
        <authorList>
            <person name="Kallberg Y."/>
            <person name="Tangrot J."/>
            <person name="Rosling A."/>
        </authorList>
    </citation>
    <scope>NUCLEOTIDE SEQUENCE</scope>
    <source>
        <strain evidence="1">FL966</strain>
    </source>
</reference>
<protein>
    <submittedName>
        <fullName evidence="1">15116_t:CDS:1</fullName>
    </submittedName>
</protein>
<dbReference type="AlphaFoldDB" id="A0A9N9I2A6"/>
<accession>A0A9N9I2A6</accession>
<proteinExistence type="predicted"/>
<dbReference type="Proteomes" id="UP000789759">
    <property type="component" value="Unassembled WGS sequence"/>
</dbReference>